<gene>
    <name evidence="8" type="ORF">GCM10009549_12500</name>
</gene>
<dbReference type="Pfam" id="PF00145">
    <property type="entry name" value="DNA_methylase"/>
    <property type="match status" value="2"/>
</dbReference>
<keyword evidence="4 6" id="KW-0949">S-adenosyl-L-methionine</keyword>
<dbReference type="SUPFAM" id="SSF53335">
    <property type="entry name" value="S-adenosyl-L-methionine-dependent methyltransferases"/>
    <property type="match status" value="1"/>
</dbReference>
<evidence type="ECO:0000256" key="1">
    <source>
        <dbReference type="ARBA" id="ARBA00011975"/>
    </source>
</evidence>
<sequence length="437" mass="48057">MTSPATPDSAFTNSSRDTEKIHVLDLFAGPGGLDVAAHFLGWESIGIEWDANACETRYSAGLPTIHADVRTMRTERFDELPDDINVLVGGPPCQTFSVAGNGAGRRALTEVESFIKRLVAREESSEEIDRELAALGDPRTALVLEPLRWVMAAIENGKPYEAIVLEQVPAVLPVWNAYKEVLESGVLPGRIKYRAECKVLHTEEYGVPQTRRRAVLIARLAEFGQVSLPQKTHKAFTRQKGEIAPAGLITFDEALREEAGHVEKPHSGRKEREPWVSMGEALRGTSRELGRPEPYVVVSNYGSGGDPKNRGRRTSDQPAFTVTGKISRNVVETPDGRPLPRFTIPEAGILQTFPANFPWGGRDQAQQVGNAVPPRFGVHLLAAALGLGEARVAEALDKMDEWPRISEEERERLRKIGCGDKDKCPTRPPHPPVAPLR</sequence>
<dbReference type="RefSeq" id="WP_344047648.1">
    <property type="nucleotide sequence ID" value="NZ_BAAAHG010000006.1"/>
</dbReference>
<dbReference type="PRINTS" id="PR00105">
    <property type="entry name" value="C5METTRFRASE"/>
</dbReference>
<dbReference type="PANTHER" id="PTHR10629:SF52">
    <property type="entry name" value="DNA (CYTOSINE-5)-METHYLTRANSFERASE 1"/>
    <property type="match status" value="1"/>
</dbReference>
<dbReference type="InterPro" id="IPR001525">
    <property type="entry name" value="C5_MeTfrase"/>
</dbReference>
<dbReference type="PANTHER" id="PTHR10629">
    <property type="entry name" value="CYTOSINE-SPECIFIC METHYLTRANSFERASE"/>
    <property type="match status" value="1"/>
</dbReference>
<keyword evidence="9" id="KW-1185">Reference proteome</keyword>
<dbReference type="InterPro" id="IPR050390">
    <property type="entry name" value="C5-Methyltransferase"/>
</dbReference>
<comment type="similarity">
    <text evidence="6">Belongs to the class I-like SAM-binding methyltransferase superfamily. C5-methyltransferase family.</text>
</comment>
<accession>A0ABN1NHC2</accession>
<proteinExistence type="inferred from homology"/>
<comment type="caution">
    <text evidence="8">The sequence shown here is derived from an EMBL/GenBank/DDBJ whole genome shotgun (WGS) entry which is preliminary data.</text>
</comment>
<evidence type="ECO:0000313" key="8">
    <source>
        <dbReference type="EMBL" id="GAA0906948.1"/>
    </source>
</evidence>
<evidence type="ECO:0000256" key="7">
    <source>
        <dbReference type="SAM" id="MobiDB-lite"/>
    </source>
</evidence>
<dbReference type="Proteomes" id="UP001501005">
    <property type="component" value="Unassembled WGS sequence"/>
</dbReference>
<feature type="region of interest" description="Disordered" evidence="7">
    <location>
        <begin position="414"/>
        <end position="437"/>
    </location>
</feature>
<evidence type="ECO:0000256" key="5">
    <source>
        <dbReference type="ARBA" id="ARBA00022747"/>
    </source>
</evidence>
<dbReference type="InterPro" id="IPR018117">
    <property type="entry name" value="C5_DNA_meth_AS"/>
</dbReference>
<evidence type="ECO:0000256" key="3">
    <source>
        <dbReference type="ARBA" id="ARBA00022679"/>
    </source>
</evidence>
<dbReference type="Gene3D" id="3.90.120.10">
    <property type="entry name" value="DNA Methylase, subunit A, domain 2"/>
    <property type="match status" value="1"/>
</dbReference>
<dbReference type="EMBL" id="BAAAHG010000006">
    <property type="protein sequence ID" value="GAA0906948.1"/>
    <property type="molecule type" value="Genomic_DNA"/>
</dbReference>
<protein>
    <recommendedName>
        <fullName evidence="1">DNA (cytosine-5-)-methyltransferase</fullName>
        <ecNumber evidence="1">2.1.1.37</ecNumber>
    </recommendedName>
</protein>
<evidence type="ECO:0000256" key="2">
    <source>
        <dbReference type="ARBA" id="ARBA00022603"/>
    </source>
</evidence>
<feature type="compositionally biased region" description="Basic and acidic residues" evidence="7">
    <location>
        <begin position="414"/>
        <end position="425"/>
    </location>
</feature>
<dbReference type="EC" id="2.1.1.37" evidence="1"/>
<evidence type="ECO:0000256" key="4">
    <source>
        <dbReference type="ARBA" id="ARBA00022691"/>
    </source>
</evidence>
<dbReference type="InterPro" id="IPR029063">
    <property type="entry name" value="SAM-dependent_MTases_sf"/>
</dbReference>
<organism evidence="8 9">
    <name type="scientific">Streptomyces thermoalcalitolerans</name>
    <dbReference type="NCBI Taxonomy" id="65605"/>
    <lineage>
        <taxon>Bacteria</taxon>
        <taxon>Bacillati</taxon>
        <taxon>Actinomycetota</taxon>
        <taxon>Actinomycetes</taxon>
        <taxon>Kitasatosporales</taxon>
        <taxon>Streptomycetaceae</taxon>
        <taxon>Streptomyces</taxon>
    </lineage>
</organism>
<evidence type="ECO:0000313" key="9">
    <source>
        <dbReference type="Proteomes" id="UP001501005"/>
    </source>
</evidence>
<feature type="active site" evidence="6">
    <location>
        <position position="93"/>
    </location>
</feature>
<keyword evidence="2 6" id="KW-0489">Methyltransferase</keyword>
<evidence type="ECO:0000256" key="6">
    <source>
        <dbReference type="PROSITE-ProRule" id="PRU01016"/>
    </source>
</evidence>
<keyword evidence="5" id="KW-0680">Restriction system</keyword>
<feature type="compositionally biased region" description="Pro residues" evidence="7">
    <location>
        <begin position="426"/>
        <end position="437"/>
    </location>
</feature>
<keyword evidence="3 6" id="KW-0808">Transferase</keyword>
<reference evidence="8 9" key="1">
    <citation type="journal article" date="2019" name="Int. J. Syst. Evol. Microbiol.">
        <title>The Global Catalogue of Microorganisms (GCM) 10K type strain sequencing project: providing services to taxonomists for standard genome sequencing and annotation.</title>
        <authorList>
            <consortium name="The Broad Institute Genomics Platform"/>
            <consortium name="The Broad Institute Genome Sequencing Center for Infectious Disease"/>
            <person name="Wu L."/>
            <person name="Ma J."/>
        </authorList>
    </citation>
    <scope>NUCLEOTIDE SEQUENCE [LARGE SCALE GENOMIC DNA]</scope>
    <source>
        <strain evidence="8 9">JCM 10673</strain>
    </source>
</reference>
<name>A0ABN1NHC2_9ACTN</name>
<dbReference type="PROSITE" id="PS51679">
    <property type="entry name" value="SAM_MT_C5"/>
    <property type="match status" value="1"/>
</dbReference>
<dbReference type="PROSITE" id="PS00094">
    <property type="entry name" value="C5_MTASE_1"/>
    <property type="match status" value="1"/>
</dbReference>
<dbReference type="Gene3D" id="3.40.50.150">
    <property type="entry name" value="Vaccinia Virus protein VP39"/>
    <property type="match status" value="1"/>
</dbReference>